<name>A0ABP7EQB5_9STAP</name>
<dbReference type="EMBL" id="BAABCK010000020">
    <property type="protein sequence ID" value="GAA3722200.1"/>
    <property type="molecule type" value="Genomic_DNA"/>
</dbReference>
<dbReference type="Proteomes" id="UP001500920">
    <property type="component" value="Unassembled WGS sequence"/>
</dbReference>
<proteinExistence type="predicted"/>
<organism evidence="1 2">
    <name type="scientific">Salinicoccus jeotgali</name>
    <dbReference type="NCBI Taxonomy" id="381634"/>
    <lineage>
        <taxon>Bacteria</taxon>
        <taxon>Bacillati</taxon>
        <taxon>Bacillota</taxon>
        <taxon>Bacilli</taxon>
        <taxon>Bacillales</taxon>
        <taxon>Staphylococcaceae</taxon>
        <taxon>Salinicoccus</taxon>
    </lineage>
</organism>
<dbReference type="RefSeq" id="WP_344702093.1">
    <property type="nucleotide sequence ID" value="NZ_BAABCK010000020.1"/>
</dbReference>
<gene>
    <name evidence="1" type="ORF">GCM10022378_10340</name>
</gene>
<evidence type="ECO:0000313" key="1">
    <source>
        <dbReference type="EMBL" id="GAA3722200.1"/>
    </source>
</evidence>
<comment type="caution">
    <text evidence="1">The sequence shown here is derived from an EMBL/GenBank/DDBJ whole genome shotgun (WGS) entry which is preliminary data.</text>
</comment>
<sequence length="109" mass="13064">MKNNINDYIQEKNMPAQLKQYFITSMRGKSYIDEAMLDEIEELYIYYTALYYFDETEFSSYIITTLERGSEHSAYYYYLKKILDNNLELQSKDNKKSFLNLSVKGNLKL</sequence>
<evidence type="ECO:0008006" key="3">
    <source>
        <dbReference type="Google" id="ProtNLM"/>
    </source>
</evidence>
<protein>
    <recommendedName>
        <fullName evidence="3">RNA polymerase sigma-70 region 2 domain-containing protein</fullName>
    </recommendedName>
</protein>
<keyword evidence="2" id="KW-1185">Reference proteome</keyword>
<evidence type="ECO:0000313" key="2">
    <source>
        <dbReference type="Proteomes" id="UP001500920"/>
    </source>
</evidence>
<accession>A0ABP7EQB5</accession>
<reference evidence="2" key="1">
    <citation type="journal article" date="2019" name="Int. J. Syst. Evol. Microbiol.">
        <title>The Global Catalogue of Microorganisms (GCM) 10K type strain sequencing project: providing services to taxonomists for standard genome sequencing and annotation.</title>
        <authorList>
            <consortium name="The Broad Institute Genomics Platform"/>
            <consortium name="The Broad Institute Genome Sequencing Center for Infectious Disease"/>
            <person name="Wu L."/>
            <person name="Ma J."/>
        </authorList>
    </citation>
    <scope>NUCLEOTIDE SEQUENCE [LARGE SCALE GENOMIC DNA]</scope>
    <source>
        <strain evidence="2">JCM 16981</strain>
    </source>
</reference>